<organism evidence="2">
    <name type="scientific">Streptomyces tabacisoli</name>
    <dbReference type="NCBI Taxonomy" id="3156398"/>
    <lineage>
        <taxon>Bacteria</taxon>
        <taxon>Bacillati</taxon>
        <taxon>Actinomycetota</taxon>
        <taxon>Actinomycetes</taxon>
        <taxon>Kitasatosporales</taxon>
        <taxon>Streptomycetaceae</taxon>
        <taxon>Streptomyces</taxon>
    </lineage>
</organism>
<dbReference type="InterPro" id="IPR036551">
    <property type="entry name" value="Flavin_trans-like"/>
</dbReference>
<dbReference type="KEGG" id="stac:ABII15_34970"/>
<dbReference type="EMBL" id="CP159534">
    <property type="protein sequence ID" value="XCJ75880.1"/>
    <property type="molecule type" value="Genomic_DNA"/>
</dbReference>
<dbReference type="SUPFAM" id="SSF52507">
    <property type="entry name" value="Homo-oligomeric flavin-containing Cys decarboxylases, HFCD"/>
    <property type="match status" value="1"/>
</dbReference>
<evidence type="ECO:0000259" key="1">
    <source>
        <dbReference type="Pfam" id="PF02441"/>
    </source>
</evidence>
<gene>
    <name evidence="2" type="ORF">ABII15_34970</name>
</gene>
<proteinExistence type="predicted"/>
<dbReference type="GO" id="GO:0015937">
    <property type="term" value="P:coenzyme A biosynthetic process"/>
    <property type="evidence" value="ECO:0007669"/>
    <property type="project" value="TreeGrafter"/>
</dbReference>
<dbReference type="GO" id="GO:0004633">
    <property type="term" value="F:phosphopantothenoylcysteine decarboxylase activity"/>
    <property type="evidence" value="ECO:0007669"/>
    <property type="project" value="TreeGrafter"/>
</dbReference>
<dbReference type="PANTHER" id="PTHR14359">
    <property type="entry name" value="HOMO-OLIGOMERIC FLAVIN CONTAINING CYS DECARBOXYLASE FAMILY"/>
    <property type="match status" value="1"/>
</dbReference>
<dbReference type="GO" id="GO:0071513">
    <property type="term" value="C:phosphopantothenoylcysteine decarboxylase complex"/>
    <property type="evidence" value="ECO:0007669"/>
    <property type="project" value="TreeGrafter"/>
</dbReference>
<dbReference type="Gene3D" id="3.40.50.1950">
    <property type="entry name" value="Flavin prenyltransferase-like"/>
    <property type="match status" value="1"/>
</dbReference>
<feature type="domain" description="Flavoprotein" evidence="1">
    <location>
        <begin position="12"/>
        <end position="106"/>
    </location>
</feature>
<dbReference type="RefSeq" id="WP_353947300.1">
    <property type="nucleotide sequence ID" value="NZ_CP159534.1"/>
</dbReference>
<protein>
    <submittedName>
        <fullName evidence="2">Flavoprotein</fullName>
    </submittedName>
</protein>
<accession>A0AAU8J7C5</accession>
<dbReference type="AlphaFoldDB" id="A0AAU8J7C5"/>
<evidence type="ECO:0000313" key="2">
    <source>
        <dbReference type="EMBL" id="XCJ75880.1"/>
    </source>
</evidence>
<dbReference type="Pfam" id="PF02441">
    <property type="entry name" value="Flavoprotein"/>
    <property type="match status" value="1"/>
</dbReference>
<dbReference type="InterPro" id="IPR003382">
    <property type="entry name" value="Flavoprotein"/>
</dbReference>
<name>A0AAU8J7C5_9ACTN</name>
<dbReference type="GO" id="GO:0010181">
    <property type="term" value="F:FMN binding"/>
    <property type="evidence" value="ECO:0007669"/>
    <property type="project" value="TreeGrafter"/>
</dbReference>
<dbReference type="PANTHER" id="PTHR14359:SF6">
    <property type="entry name" value="PHOSPHOPANTOTHENOYLCYSTEINE DECARBOXYLASE"/>
    <property type="match status" value="1"/>
</dbReference>
<sequence length="175" mass="18082">MSEPPEKRPFLYVVVCAAGAADGIGKLIGPAREAGWDVGVIATPTAADGFFDVAAVREQTGRPVRAASRRPGTPRPFPPADAVVVAPATFNTLNKWAAGIADTLAVATLCEACGAGVPVAAAPCVGEQLAAHPAYRDSLRRLRTMGVRFTEGPFGWEAATDLLTGLRARAAAQDS</sequence>
<reference evidence="2" key="1">
    <citation type="submission" date="2024-06" db="EMBL/GenBank/DDBJ databases">
        <title>Streptomyces sp. strain HUAS MG91 genome sequences.</title>
        <authorList>
            <person name="Mo P."/>
        </authorList>
    </citation>
    <scope>NUCLEOTIDE SEQUENCE</scope>
    <source>
        <strain evidence="2">HUAS MG91</strain>
    </source>
</reference>